<evidence type="ECO:0000313" key="2">
    <source>
        <dbReference type="Proteomes" id="UP000308489"/>
    </source>
</evidence>
<reference evidence="1 2" key="1">
    <citation type="submission" date="2019-05" db="EMBL/GenBank/DDBJ databases">
        <authorList>
            <consortium name="Pathogen Informatics"/>
        </authorList>
    </citation>
    <scope>NUCLEOTIDE SEQUENCE [LARGE SCALE GENOMIC DNA]</scope>
    <source>
        <strain evidence="1 2">NCTC503</strain>
    </source>
</reference>
<protein>
    <submittedName>
        <fullName evidence="1">Uncharacterized protein</fullName>
    </submittedName>
</protein>
<dbReference type="OrthoDB" id="1752428at2"/>
<dbReference type="AlphaFoldDB" id="A0A4U9RBM7"/>
<accession>A0A4U9RBM7</accession>
<organism evidence="1 2">
    <name type="scientific">Hathewaya histolytica</name>
    <name type="common">Clostridium histolyticum</name>
    <dbReference type="NCBI Taxonomy" id="1498"/>
    <lineage>
        <taxon>Bacteria</taxon>
        <taxon>Bacillati</taxon>
        <taxon>Bacillota</taxon>
        <taxon>Clostridia</taxon>
        <taxon>Eubacteriales</taxon>
        <taxon>Clostridiaceae</taxon>
        <taxon>Hathewaya</taxon>
    </lineage>
</organism>
<name>A0A4U9RBM7_HATHI</name>
<dbReference type="Proteomes" id="UP000308489">
    <property type="component" value="Chromosome 1"/>
</dbReference>
<dbReference type="InterPro" id="IPR045507">
    <property type="entry name" value="DUF6483"/>
</dbReference>
<dbReference type="Pfam" id="PF20092">
    <property type="entry name" value="DUF6483"/>
    <property type="match status" value="1"/>
</dbReference>
<keyword evidence="2" id="KW-1185">Reference proteome</keyword>
<sequence length="115" mass="13664">MDIEKLIKKLGKSFGKVIFNKKEKISENITINQMGSTDVFKIVFNKLFHEENYSKAEDLIFNELEKNNSPEVYEVAIEFYNLLLKKSDEELKKSNFPREEIYRGLYDIEKFKVDL</sequence>
<dbReference type="KEGG" id="hhw:NCTC503_01211"/>
<proteinExistence type="predicted"/>
<dbReference type="EMBL" id="LR590481">
    <property type="protein sequence ID" value="VTQ88261.1"/>
    <property type="molecule type" value="Genomic_DNA"/>
</dbReference>
<evidence type="ECO:0000313" key="1">
    <source>
        <dbReference type="EMBL" id="VTQ88261.1"/>
    </source>
</evidence>
<gene>
    <name evidence="1" type="ORF">NCTC503_01211</name>
</gene>
<dbReference type="RefSeq" id="WP_138209897.1">
    <property type="nucleotide sequence ID" value="NZ_CBCRUQ010000022.1"/>
</dbReference>